<evidence type="ECO:0000256" key="8">
    <source>
        <dbReference type="SAM" id="Phobius"/>
    </source>
</evidence>
<evidence type="ECO:0000256" key="9">
    <source>
        <dbReference type="SAM" id="SignalP"/>
    </source>
</evidence>
<evidence type="ECO:0000256" key="1">
    <source>
        <dbReference type="ARBA" id="ARBA00004184"/>
    </source>
</evidence>
<feature type="chain" id="PRO_5010859921" description="F5/8 type C domain-containing protein" evidence="9">
    <location>
        <begin position="21"/>
        <end position="521"/>
    </location>
</feature>
<dbReference type="Proteomes" id="UP000007879">
    <property type="component" value="Unassembled WGS sequence"/>
</dbReference>
<evidence type="ECO:0000313" key="11">
    <source>
        <dbReference type="EnsemblMetazoa" id="Aqu2.1.35980_001"/>
    </source>
</evidence>
<evidence type="ECO:0000256" key="5">
    <source>
        <dbReference type="ARBA" id="ARBA00023136"/>
    </source>
</evidence>
<name>A0A1X7V6R7_AMPQE</name>
<protein>
    <recommendedName>
        <fullName evidence="10">F5/8 type C domain-containing protein</fullName>
    </recommendedName>
</protein>
<dbReference type="Gene3D" id="2.60.120.260">
    <property type="entry name" value="Galactose-binding domain-like"/>
    <property type="match status" value="1"/>
</dbReference>
<dbReference type="AlphaFoldDB" id="A0A1X7V6R7"/>
<keyword evidence="8" id="KW-0812">Transmembrane</keyword>
<dbReference type="InterPro" id="IPR050633">
    <property type="entry name" value="Neuropilin_MCO_CoagFactor"/>
</dbReference>
<accession>A0A1X7V6R7</accession>
<reference evidence="11" key="2">
    <citation type="submission" date="2017-05" db="UniProtKB">
        <authorList>
            <consortium name="EnsemblMetazoa"/>
        </authorList>
    </citation>
    <scope>IDENTIFICATION</scope>
</reference>
<comment type="subcellular location">
    <subcellularLocation>
        <location evidence="1">Endomembrane system</location>
        <topology evidence="1">Peripheral membrane protein</topology>
    </subcellularLocation>
    <subcellularLocation>
        <location evidence="2">Secreted</location>
    </subcellularLocation>
</comment>
<evidence type="ECO:0000256" key="6">
    <source>
        <dbReference type="ARBA" id="ARBA00023157"/>
    </source>
</evidence>
<feature type="signal peptide" evidence="9">
    <location>
        <begin position="1"/>
        <end position="20"/>
    </location>
</feature>
<dbReference type="PROSITE" id="PS01286">
    <property type="entry name" value="FA58C_2"/>
    <property type="match status" value="1"/>
</dbReference>
<keyword evidence="8" id="KW-1133">Transmembrane helix</keyword>
<evidence type="ECO:0000256" key="2">
    <source>
        <dbReference type="ARBA" id="ARBA00004613"/>
    </source>
</evidence>
<dbReference type="PROSITE" id="PS50022">
    <property type="entry name" value="FA58C_3"/>
    <property type="match status" value="1"/>
</dbReference>
<dbReference type="PANTHER" id="PTHR46806">
    <property type="entry name" value="F5/8 TYPE C DOMAIN-CONTAINING PROTEIN"/>
    <property type="match status" value="1"/>
</dbReference>
<keyword evidence="4" id="KW-0130">Cell adhesion</keyword>
<feature type="transmembrane region" description="Helical" evidence="8">
    <location>
        <begin position="314"/>
        <end position="346"/>
    </location>
</feature>
<sequence>MMTLTLMLCVLLLFAIPVNCQSFCPNISGLTGTVPNSSFTASGVRDNDRLPQAARISNDTRSWCSQQLNDIYSSPWVQVDLGGECLVHSVSVGGDEFLFNEFIVNYFVLYKTDINSSLQFIIDPQTNNAKVFPRLRDSSVQTRELPIPVLARVIRIMALPGSWNSDHVCLRFEVNGCADTSIQGTTSTSSLSPSSSSPSFSSSNVSPSPTISSSSTSSTTERGAIHTTSYCSCTTPYSSFTSSYSSITTSSFAKTSSVSETTINSSPNSNNALTSTSVIIITRYTFSSSSSRLSPSANITSTNSPTAVNGTNDLLMLAAASVGAFGGIILCACVLLFVCCLFFLCWKIKNRRKKNKKLPAEEPSRYESLNIEYSRLRRDGSSASSNINSSLTISQRSMELSNASNNSVTTFDEIPEVYDYVMASTIHPVVPEEEMKHERPAPPAETRAQHKVPTRVPIQPQVPVKKPKVPLKPKGAGKVFVDAKIPPVEEEYDVPIQRANELQHYKNNEGLIYNLTYGAQI</sequence>
<keyword evidence="5 8" id="KW-0472">Membrane</keyword>
<organism evidence="11">
    <name type="scientific">Amphimedon queenslandica</name>
    <name type="common">Sponge</name>
    <dbReference type="NCBI Taxonomy" id="400682"/>
    <lineage>
        <taxon>Eukaryota</taxon>
        <taxon>Metazoa</taxon>
        <taxon>Porifera</taxon>
        <taxon>Demospongiae</taxon>
        <taxon>Heteroscleromorpha</taxon>
        <taxon>Haplosclerida</taxon>
        <taxon>Niphatidae</taxon>
        <taxon>Amphimedon</taxon>
    </lineage>
</organism>
<dbReference type="GO" id="GO:0007155">
    <property type="term" value="P:cell adhesion"/>
    <property type="evidence" value="ECO:0007669"/>
    <property type="project" value="UniProtKB-KW"/>
</dbReference>
<dbReference type="GO" id="GO:0038023">
    <property type="term" value="F:signaling receptor activity"/>
    <property type="evidence" value="ECO:0007669"/>
    <property type="project" value="TreeGrafter"/>
</dbReference>
<feature type="region of interest" description="Disordered" evidence="7">
    <location>
        <begin position="433"/>
        <end position="452"/>
    </location>
</feature>
<dbReference type="PANTHER" id="PTHR46806:SF5">
    <property type="entry name" value="F5_8 TYPE C DOMAIN-CONTAINING PROTEIN"/>
    <property type="match status" value="1"/>
</dbReference>
<dbReference type="SUPFAM" id="SSF49785">
    <property type="entry name" value="Galactose-binding domain-like"/>
    <property type="match status" value="1"/>
</dbReference>
<dbReference type="GO" id="GO:0005886">
    <property type="term" value="C:plasma membrane"/>
    <property type="evidence" value="ECO:0007669"/>
    <property type="project" value="TreeGrafter"/>
</dbReference>
<feature type="domain" description="F5/8 type C" evidence="10">
    <location>
        <begin position="22"/>
        <end position="177"/>
    </location>
</feature>
<dbReference type="InterPro" id="IPR008979">
    <property type="entry name" value="Galactose-bd-like_sf"/>
</dbReference>
<dbReference type="InterPro" id="IPR000421">
    <property type="entry name" value="FA58C"/>
</dbReference>
<evidence type="ECO:0000256" key="7">
    <source>
        <dbReference type="SAM" id="MobiDB-lite"/>
    </source>
</evidence>
<dbReference type="KEGG" id="aqu:109581051"/>
<keyword evidence="9" id="KW-0732">Signal</keyword>
<evidence type="ECO:0000256" key="3">
    <source>
        <dbReference type="ARBA" id="ARBA00022525"/>
    </source>
</evidence>
<reference evidence="12" key="1">
    <citation type="journal article" date="2010" name="Nature">
        <title>The Amphimedon queenslandica genome and the evolution of animal complexity.</title>
        <authorList>
            <person name="Srivastava M."/>
            <person name="Simakov O."/>
            <person name="Chapman J."/>
            <person name="Fahey B."/>
            <person name="Gauthier M.E."/>
            <person name="Mitros T."/>
            <person name="Richards G.S."/>
            <person name="Conaco C."/>
            <person name="Dacre M."/>
            <person name="Hellsten U."/>
            <person name="Larroux C."/>
            <person name="Putnam N.H."/>
            <person name="Stanke M."/>
            <person name="Adamska M."/>
            <person name="Darling A."/>
            <person name="Degnan S.M."/>
            <person name="Oakley T.H."/>
            <person name="Plachetzki D.C."/>
            <person name="Zhai Y."/>
            <person name="Adamski M."/>
            <person name="Calcino A."/>
            <person name="Cummins S.F."/>
            <person name="Goodstein D.M."/>
            <person name="Harris C."/>
            <person name="Jackson D.J."/>
            <person name="Leys S.P."/>
            <person name="Shu S."/>
            <person name="Woodcroft B.J."/>
            <person name="Vervoort M."/>
            <person name="Kosik K.S."/>
            <person name="Manning G."/>
            <person name="Degnan B.M."/>
            <person name="Rokhsar D.S."/>
        </authorList>
    </citation>
    <scope>NUCLEOTIDE SEQUENCE [LARGE SCALE GENOMIC DNA]</scope>
</reference>
<evidence type="ECO:0000256" key="4">
    <source>
        <dbReference type="ARBA" id="ARBA00022889"/>
    </source>
</evidence>
<keyword evidence="3" id="KW-0964">Secreted</keyword>
<proteinExistence type="predicted"/>
<dbReference type="EnsemblMetazoa" id="Aqu2.1.35980_001">
    <property type="protein sequence ID" value="Aqu2.1.35980_001"/>
    <property type="gene ID" value="Aqu2.1.35980"/>
</dbReference>
<keyword evidence="6" id="KW-1015">Disulfide bond</keyword>
<dbReference type="EnsemblMetazoa" id="XM_019994800.1">
    <property type="protein sequence ID" value="XP_019850359.1"/>
    <property type="gene ID" value="LOC109581051"/>
</dbReference>
<dbReference type="GO" id="GO:0005576">
    <property type="term" value="C:extracellular region"/>
    <property type="evidence" value="ECO:0007669"/>
    <property type="project" value="UniProtKB-SubCell"/>
</dbReference>
<dbReference type="OrthoDB" id="6049633at2759"/>
<dbReference type="GO" id="GO:0012505">
    <property type="term" value="C:endomembrane system"/>
    <property type="evidence" value="ECO:0007669"/>
    <property type="project" value="UniProtKB-SubCell"/>
</dbReference>
<evidence type="ECO:0000259" key="10">
    <source>
        <dbReference type="PROSITE" id="PS50022"/>
    </source>
</evidence>
<evidence type="ECO:0000313" key="12">
    <source>
        <dbReference type="Proteomes" id="UP000007879"/>
    </source>
</evidence>
<dbReference type="Pfam" id="PF00754">
    <property type="entry name" value="F5_F8_type_C"/>
    <property type="match status" value="1"/>
</dbReference>
<dbReference type="STRING" id="400682.A0A1X7V6R7"/>
<keyword evidence="12" id="KW-1185">Reference proteome</keyword>
<dbReference type="InParanoid" id="A0A1X7V6R7"/>
<feature type="region of interest" description="Disordered" evidence="7">
    <location>
        <begin position="186"/>
        <end position="220"/>
    </location>
</feature>
<gene>
    <name evidence="11" type="primary">109581051</name>
</gene>